<evidence type="ECO:0000256" key="2">
    <source>
        <dbReference type="ARBA" id="ARBA00023125"/>
    </source>
</evidence>
<keyword evidence="6" id="KW-1185">Reference proteome</keyword>
<dbReference type="InterPro" id="IPR018060">
    <property type="entry name" value="HTH_AraC"/>
</dbReference>
<organism evidence="5 6">
    <name type="scientific">Gordonia tangerina</name>
    <dbReference type="NCBI Taxonomy" id="2911060"/>
    <lineage>
        <taxon>Bacteria</taxon>
        <taxon>Bacillati</taxon>
        <taxon>Actinomycetota</taxon>
        <taxon>Actinomycetes</taxon>
        <taxon>Mycobacteriales</taxon>
        <taxon>Gordoniaceae</taxon>
        <taxon>Gordonia</taxon>
    </lineage>
</organism>
<sequence length="331" mass="35183">MDGHEGPRRIVVVGYPAAELLDIACVVSALQIANHLHGRAVYQPRLASPGGGPIHTGTGLTVNAEVALERVRGPLDTLIVCGGIGYVDAMDNARLLGHVRRLGRESRRVASVCTGAGILAGAGLLDHRRAATHWNHAGYLAQRFPDVTFDPVPIFVQDGDTYTSAGVTSALDLTLSFIEADAGAALARDVARDLVTYLQRPGNQAQMSVFTTAPVPMHSVVRRVVDHVTTHLDADLSPTVLAHHVGLSERHLTRLFTEEVGLTAGRFVRRVRAEAAANLLVESDLTVAGIARRCGFGTTEALRQAFVATYRVTPSHYRATQRASGAGGSSA</sequence>
<reference evidence="5" key="1">
    <citation type="submission" date="2022-01" db="EMBL/GenBank/DDBJ databases">
        <title>Gordonia xiamenensis sp. nov., isolated from surface seawater in Xiamen.</title>
        <authorList>
            <person name="He Y.F."/>
        </authorList>
    </citation>
    <scope>NUCLEOTIDE SEQUENCE</scope>
    <source>
        <strain evidence="5">GW1C4-4</strain>
    </source>
</reference>
<keyword evidence="3" id="KW-0804">Transcription</keyword>
<dbReference type="PANTHER" id="PTHR43130:SF3">
    <property type="entry name" value="HTH-TYPE TRANSCRIPTIONAL REGULATOR RV1931C"/>
    <property type="match status" value="1"/>
</dbReference>
<dbReference type="SMART" id="SM00342">
    <property type="entry name" value="HTH_ARAC"/>
    <property type="match status" value="1"/>
</dbReference>
<dbReference type="PROSITE" id="PS00041">
    <property type="entry name" value="HTH_ARAC_FAMILY_1"/>
    <property type="match status" value="1"/>
</dbReference>
<dbReference type="Gene3D" id="1.10.10.60">
    <property type="entry name" value="Homeodomain-like"/>
    <property type="match status" value="1"/>
</dbReference>
<dbReference type="Pfam" id="PF12833">
    <property type="entry name" value="HTH_18"/>
    <property type="match status" value="1"/>
</dbReference>
<dbReference type="CDD" id="cd03137">
    <property type="entry name" value="GATase1_AraC_1"/>
    <property type="match status" value="1"/>
</dbReference>
<evidence type="ECO:0000313" key="6">
    <source>
        <dbReference type="Proteomes" id="UP001108089"/>
    </source>
</evidence>
<dbReference type="EMBL" id="JAKGCU010000034">
    <property type="protein sequence ID" value="MCF3941162.1"/>
    <property type="molecule type" value="Genomic_DNA"/>
</dbReference>
<dbReference type="Gene3D" id="3.40.50.880">
    <property type="match status" value="1"/>
</dbReference>
<evidence type="ECO:0000313" key="5">
    <source>
        <dbReference type="EMBL" id="MCF3941162.1"/>
    </source>
</evidence>
<evidence type="ECO:0000256" key="3">
    <source>
        <dbReference type="ARBA" id="ARBA00023163"/>
    </source>
</evidence>
<dbReference type="InterPro" id="IPR009057">
    <property type="entry name" value="Homeodomain-like_sf"/>
</dbReference>
<name>A0ABS9DPP2_9ACTN</name>
<comment type="caution">
    <text evidence="5">The sequence shown here is derived from an EMBL/GenBank/DDBJ whole genome shotgun (WGS) entry which is preliminary data.</text>
</comment>
<keyword evidence="1" id="KW-0805">Transcription regulation</keyword>
<dbReference type="PROSITE" id="PS01124">
    <property type="entry name" value="HTH_ARAC_FAMILY_2"/>
    <property type="match status" value="1"/>
</dbReference>
<dbReference type="Pfam" id="PF01965">
    <property type="entry name" value="DJ-1_PfpI"/>
    <property type="match status" value="1"/>
</dbReference>
<dbReference type="InterPro" id="IPR052158">
    <property type="entry name" value="INH-QAR"/>
</dbReference>
<proteinExistence type="predicted"/>
<dbReference type="SUPFAM" id="SSF46689">
    <property type="entry name" value="Homeodomain-like"/>
    <property type="match status" value="2"/>
</dbReference>
<feature type="domain" description="HTH araC/xylS-type" evidence="4">
    <location>
        <begin position="222"/>
        <end position="320"/>
    </location>
</feature>
<dbReference type="SUPFAM" id="SSF52317">
    <property type="entry name" value="Class I glutamine amidotransferase-like"/>
    <property type="match status" value="1"/>
</dbReference>
<keyword evidence="2" id="KW-0238">DNA-binding</keyword>
<evidence type="ECO:0000256" key="1">
    <source>
        <dbReference type="ARBA" id="ARBA00023015"/>
    </source>
</evidence>
<evidence type="ECO:0000259" key="4">
    <source>
        <dbReference type="PROSITE" id="PS01124"/>
    </source>
</evidence>
<dbReference type="Proteomes" id="UP001108089">
    <property type="component" value="Unassembled WGS sequence"/>
</dbReference>
<accession>A0ABS9DPP2</accession>
<dbReference type="InterPro" id="IPR002818">
    <property type="entry name" value="DJ-1/PfpI"/>
</dbReference>
<dbReference type="InterPro" id="IPR018062">
    <property type="entry name" value="HTH_AraC-typ_CS"/>
</dbReference>
<gene>
    <name evidence="5" type="ORF">L1892_22600</name>
</gene>
<dbReference type="PANTHER" id="PTHR43130">
    <property type="entry name" value="ARAC-FAMILY TRANSCRIPTIONAL REGULATOR"/>
    <property type="match status" value="1"/>
</dbReference>
<dbReference type="InterPro" id="IPR029062">
    <property type="entry name" value="Class_I_gatase-like"/>
</dbReference>
<protein>
    <submittedName>
        <fullName evidence="5">GlxA family transcriptional regulator</fullName>
    </submittedName>
</protein>